<protein>
    <submittedName>
        <fullName evidence="2">Uncharacterized protein</fullName>
    </submittedName>
</protein>
<evidence type="ECO:0000313" key="2">
    <source>
        <dbReference type="EMBL" id="GAA0473902.1"/>
    </source>
</evidence>
<gene>
    <name evidence="2" type="ORF">GCM10010361_42800</name>
</gene>
<organism evidence="2 3">
    <name type="scientific">Streptomyces olivaceiscleroticus</name>
    <dbReference type="NCBI Taxonomy" id="68245"/>
    <lineage>
        <taxon>Bacteria</taxon>
        <taxon>Bacillati</taxon>
        <taxon>Actinomycetota</taxon>
        <taxon>Actinomycetes</taxon>
        <taxon>Kitasatosporales</taxon>
        <taxon>Streptomycetaceae</taxon>
        <taxon>Streptomyces</taxon>
    </lineage>
</organism>
<dbReference type="Proteomes" id="UP001500909">
    <property type="component" value="Unassembled WGS sequence"/>
</dbReference>
<proteinExistence type="predicted"/>
<sequence length="81" mass="8791">MRARPRAASAFHRCEVPVSLSWQAAAPYLPALAQAASAVTVPPDETHDRLDEITKSSDDDWAMRCSGYVPPSQPPDVLPMS</sequence>
<reference evidence="2 3" key="1">
    <citation type="journal article" date="2019" name="Int. J. Syst. Evol. Microbiol.">
        <title>The Global Catalogue of Microorganisms (GCM) 10K type strain sequencing project: providing services to taxonomists for standard genome sequencing and annotation.</title>
        <authorList>
            <consortium name="The Broad Institute Genomics Platform"/>
            <consortium name="The Broad Institute Genome Sequencing Center for Infectious Disease"/>
            <person name="Wu L."/>
            <person name="Ma J."/>
        </authorList>
    </citation>
    <scope>NUCLEOTIDE SEQUENCE [LARGE SCALE GENOMIC DNA]</scope>
    <source>
        <strain evidence="2 3">JCM 4805</strain>
    </source>
</reference>
<feature type="compositionally biased region" description="Pro residues" evidence="1">
    <location>
        <begin position="71"/>
        <end position="81"/>
    </location>
</feature>
<evidence type="ECO:0000313" key="3">
    <source>
        <dbReference type="Proteomes" id="UP001500909"/>
    </source>
</evidence>
<dbReference type="EMBL" id="BAAABY010000030">
    <property type="protein sequence ID" value="GAA0473902.1"/>
    <property type="molecule type" value="Genomic_DNA"/>
</dbReference>
<name>A0ABN1ADN8_9ACTN</name>
<accession>A0ABN1ADN8</accession>
<comment type="caution">
    <text evidence="2">The sequence shown here is derived from an EMBL/GenBank/DDBJ whole genome shotgun (WGS) entry which is preliminary data.</text>
</comment>
<keyword evidence="3" id="KW-1185">Reference proteome</keyword>
<evidence type="ECO:0000256" key="1">
    <source>
        <dbReference type="SAM" id="MobiDB-lite"/>
    </source>
</evidence>
<feature type="region of interest" description="Disordered" evidence="1">
    <location>
        <begin position="61"/>
        <end position="81"/>
    </location>
</feature>